<feature type="transmembrane region" description="Helical" evidence="6">
    <location>
        <begin position="135"/>
        <end position="157"/>
    </location>
</feature>
<keyword evidence="2 6" id="KW-0812">Transmembrane</keyword>
<dbReference type="PROSITE" id="PS50850">
    <property type="entry name" value="MFS"/>
    <property type="match status" value="1"/>
</dbReference>
<evidence type="ECO:0000256" key="1">
    <source>
        <dbReference type="ARBA" id="ARBA00004141"/>
    </source>
</evidence>
<sequence>MKKIPNFRWVIVLLLFAATAISYVDRQVLTVLAPTLRDQLQISNTGYASILTAFLLAYTFMQPVTGWLIDRIGTRLGFALIMAWWSLAAGLHAIAGSVASFAVFRFLLGAGEAGSWAACVKAVSEWFPQKERGFATGLWSAGVSAGLVISVPIVAWINLTLGWRWAFILTGLVGLVWLAAWMWLYRLPRAHPAVTDEELHHIGEYAAAPAKRTPYMSLLRSRNVWAVIGARVLADPWVWFYYFWIPEYLTRSAGFTAADIGKYAWIPFAAQGVGIVLGGAFSDLLCRRGLGVISARLTVMLFGMLLMTAGIAAAFELSITIIFAGISTAMLGFGLWAPNMMSLCADAFPRDSVGSVVGLGGMGAGAGGMVFTMATGWTLDHYGYAPVFLAAGAIPLLAFAVLFTLLERPKASAANPIEPVRLRDNAGL</sequence>
<feature type="transmembrane region" description="Helical" evidence="6">
    <location>
        <begin position="163"/>
        <end position="184"/>
    </location>
</feature>
<comment type="subcellular location">
    <subcellularLocation>
        <location evidence="1">Membrane</location>
        <topology evidence="1">Multi-pass membrane protein</topology>
    </subcellularLocation>
</comment>
<feature type="transmembrane region" description="Helical" evidence="6">
    <location>
        <begin position="76"/>
        <end position="95"/>
    </location>
</feature>
<proteinExistence type="inferred from homology"/>
<evidence type="ECO:0000313" key="9">
    <source>
        <dbReference type="Proteomes" id="UP000445000"/>
    </source>
</evidence>
<dbReference type="CDD" id="cd17319">
    <property type="entry name" value="MFS_ExuT_GudP_like"/>
    <property type="match status" value="1"/>
</dbReference>
<reference evidence="9" key="1">
    <citation type="submission" date="2020-01" db="EMBL/GenBank/DDBJ databases">
        <title>'Steroidobacter agaridevorans' sp. nov., agar-degrading bacteria isolated from rhizosphere soils.</title>
        <authorList>
            <person name="Ikenaga M."/>
            <person name="Kataoka M."/>
            <person name="Murouchi A."/>
            <person name="Katsuragi S."/>
            <person name="Sakai M."/>
        </authorList>
    </citation>
    <scope>NUCLEOTIDE SEQUENCE [LARGE SCALE GENOMIC DNA]</scope>
    <source>
        <strain evidence="9">YU21-B</strain>
    </source>
</reference>
<feature type="transmembrane region" description="Helical" evidence="6">
    <location>
        <begin position="353"/>
        <end position="377"/>
    </location>
</feature>
<accession>A0A829YEF1</accession>
<name>A0A829YEF1_9GAMM</name>
<evidence type="ECO:0000313" key="8">
    <source>
        <dbReference type="EMBL" id="GFE81664.1"/>
    </source>
</evidence>
<dbReference type="SUPFAM" id="SSF103473">
    <property type="entry name" value="MFS general substrate transporter"/>
    <property type="match status" value="1"/>
</dbReference>
<evidence type="ECO:0000256" key="6">
    <source>
        <dbReference type="SAM" id="Phobius"/>
    </source>
</evidence>
<feature type="transmembrane region" description="Helical" evidence="6">
    <location>
        <begin position="321"/>
        <end position="341"/>
    </location>
</feature>
<dbReference type="Pfam" id="PF07690">
    <property type="entry name" value="MFS_1"/>
    <property type="match status" value="1"/>
</dbReference>
<feature type="transmembrane region" description="Helical" evidence="6">
    <location>
        <begin position="264"/>
        <end position="285"/>
    </location>
</feature>
<evidence type="ECO:0000259" key="7">
    <source>
        <dbReference type="PROSITE" id="PS50850"/>
    </source>
</evidence>
<feature type="transmembrane region" description="Helical" evidence="6">
    <location>
        <begin position="50"/>
        <end position="69"/>
    </location>
</feature>
<keyword evidence="9" id="KW-1185">Reference proteome</keyword>
<dbReference type="PANTHER" id="PTHR11662">
    <property type="entry name" value="SOLUTE CARRIER FAMILY 17"/>
    <property type="match status" value="1"/>
</dbReference>
<dbReference type="GO" id="GO:0016020">
    <property type="term" value="C:membrane"/>
    <property type="evidence" value="ECO:0007669"/>
    <property type="project" value="UniProtKB-SubCell"/>
</dbReference>
<keyword evidence="4 6" id="KW-0472">Membrane</keyword>
<dbReference type="EMBL" id="BLJN01000003">
    <property type="protein sequence ID" value="GFE81664.1"/>
    <property type="molecule type" value="Genomic_DNA"/>
</dbReference>
<feature type="domain" description="Major facilitator superfamily (MFS) profile" evidence="7">
    <location>
        <begin position="11"/>
        <end position="410"/>
    </location>
</feature>
<feature type="transmembrane region" description="Helical" evidence="6">
    <location>
        <begin position="383"/>
        <end position="406"/>
    </location>
</feature>
<gene>
    <name evidence="8" type="primary">exuT_2</name>
    <name evidence="8" type="ORF">GCM10011487_36640</name>
</gene>
<dbReference type="Gene3D" id="1.20.1250.20">
    <property type="entry name" value="MFS general substrate transporter like domains"/>
    <property type="match status" value="2"/>
</dbReference>
<dbReference type="InterPro" id="IPR050382">
    <property type="entry name" value="MFS_Na/Anion_cotransporter"/>
</dbReference>
<dbReference type="Proteomes" id="UP000445000">
    <property type="component" value="Unassembled WGS sequence"/>
</dbReference>
<organism evidence="8 9">
    <name type="scientific">Steroidobacter agaridevorans</name>
    <dbReference type="NCBI Taxonomy" id="2695856"/>
    <lineage>
        <taxon>Bacteria</taxon>
        <taxon>Pseudomonadati</taxon>
        <taxon>Pseudomonadota</taxon>
        <taxon>Gammaproteobacteria</taxon>
        <taxon>Steroidobacterales</taxon>
        <taxon>Steroidobacteraceae</taxon>
        <taxon>Steroidobacter</taxon>
    </lineage>
</organism>
<dbReference type="AlphaFoldDB" id="A0A829YEF1"/>
<evidence type="ECO:0000256" key="4">
    <source>
        <dbReference type="ARBA" id="ARBA00023136"/>
    </source>
</evidence>
<feature type="transmembrane region" description="Helical" evidence="6">
    <location>
        <begin position="101"/>
        <end position="123"/>
    </location>
</feature>
<feature type="transmembrane region" description="Helical" evidence="6">
    <location>
        <begin position="224"/>
        <end position="244"/>
    </location>
</feature>
<evidence type="ECO:0000256" key="5">
    <source>
        <dbReference type="ARBA" id="ARBA00038514"/>
    </source>
</evidence>
<comment type="caution">
    <text evidence="8">The sequence shown here is derived from an EMBL/GenBank/DDBJ whole genome shotgun (WGS) entry which is preliminary data.</text>
</comment>
<evidence type="ECO:0000256" key="3">
    <source>
        <dbReference type="ARBA" id="ARBA00022989"/>
    </source>
</evidence>
<protein>
    <submittedName>
        <fullName evidence="8">Hexuronate transporter</fullName>
    </submittedName>
</protein>
<feature type="transmembrane region" description="Helical" evidence="6">
    <location>
        <begin position="297"/>
        <end position="315"/>
    </location>
</feature>
<dbReference type="InterPro" id="IPR011701">
    <property type="entry name" value="MFS"/>
</dbReference>
<evidence type="ECO:0000256" key="2">
    <source>
        <dbReference type="ARBA" id="ARBA00022692"/>
    </source>
</evidence>
<dbReference type="PANTHER" id="PTHR11662:SF285">
    <property type="entry name" value="HEXURONATE TRANSPORTER"/>
    <property type="match status" value="1"/>
</dbReference>
<dbReference type="GO" id="GO:0015134">
    <property type="term" value="F:hexuronate transmembrane transporter activity"/>
    <property type="evidence" value="ECO:0007669"/>
    <property type="project" value="TreeGrafter"/>
</dbReference>
<dbReference type="InterPro" id="IPR036259">
    <property type="entry name" value="MFS_trans_sf"/>
</dbReference>
<dbReference type="InterPro" id="IPR020846">
    <property type="entry name" value="MFS_dom"/>
</dbReference>
<keyword evidence="3 6" id="KW-1133">Transmembrane helix</keyword>
<comment type="similarity">
    <text evidence="5">Belongs to the major facilitator superfamily. Phthalate permease family.</text>
</comment>
<dbReference type="RefSeq" id="WP_161813277.1">
    <property type="nucleotide sequence ID" value="NZ_BLJN01000003.1"/>
</dbReference>